<keyword evidence="3" id="KW-0479">Metal-binding</keyword>
<dbReference type="AlphaFoldDB" id="A0A7Y0BRV8"/>
<dbReference type="CDD" id="cd07363">
    <property type="entry name" value="45_DOPA_Dioxygenase"/>
    <property type="match status" value="1"/>
</dbReference>
<protein>
    <submittedName>
        <fullName evidence="7">Dioxygenase</fullName>
    </submittedName>
</protein>
<organism evidence="7 8">
    <name type="scientific">Novosphingobium olei</name>
    <dbReference type="NCBI Taxonomy" id="2728851"/>
    <lineage>
        <taxon>Bacteria</taxon>
        <taxon>Pseudomonadati</taxon>
        <taxon>Pseudomonadota</taxon>
        <taxon>Alphaproteobacteria</taxon>
        <taxon>Sphingomonadales</taxon>
        <taxon>Sphingomonadaceae</taxon>
        <taxon>Novosphingobium</taxon>
    </lineage>
</organism>
<keyword evidence="4" id="KW-0862">Zinc</keyword>
<evidence type="ECO:0000256" key="5">
    <source>
        <dbReference type="ARBA" id="ARBA00023002"/>
    </source>
</evidence>
<comment type="caution">
    <text evidence="7">The sequence shown here is derived from an EMBL/GenBank/DDBJ whole genome shotgun (WGS) entry which is preliminary data.</text>
</comment>
<evidence type="ECO:0000256" key="1">
    <source>
        <dbReference type="ARBA" id="ARBA00001947"/>
    </source>
</evidence>
<dbReference type="Gene3D" id="3.40.830.10">
    <property type="entry name" value="LigB-like"/>
    <property type="match status" value="1"/>
</dbReference>
<dbReference type="PIRSF" id="PIRSF006157">
    <property type="entry name" value="Doxgns_DODA"/>
    <property type="match status" value="1"/>
</dbReference>
<dbReference type="Pfam" id="PF02900">
    <property type="entry name" value="LigB"/>
    <property type="match status" value="1"/>
</dbReference>
<comment type="cofactor">
    <cofactor evidence="1">
        <name>Zn(2+)</name>
        <dbReference type="ChEBI" id="CHEBI:29105"/>
    </cofactor>
</comment>
<feature type="domain" description="Extradiol ring-cleavage dioxygenase class III enzyme subunit B" evidence="6">
    <location>
        <begin position="34"/>
        <end position="245"/>
    </location>
</feature>
<dbReference type="PANTHER" id="PTHR30096:SF0">
    <property type="entry name" value="4,5-DOPA DIOXYGENASE EXTRADIOL-LIKE PROTEIN"/>
    <property type="match status" value="1"/>
</dbReference>
<dbReference type="Proteomes" id="UP000583556">
    <property type="component" value="Unassembled WGS sequence"/>
</dbReference>
<keyword evidence="5" id="KW-0560">Oxidoreductase</keyword>
<dbReference type="GO" id="GO:0008270">
    <property type="term" value="F:zinc ion binding"/>
    <property type="evidence" value="ECO:0007669"/>
    <property type="project" value="InterPro"/>
</dbReference>
<evidence type="ECO:0000256" key="2">
    <source>
        <dbReference type="ARBA" id="ARBA00007581"/>
    </source>
</evidence>
<comment type="similarity">
    <text evidence="2">Belongs to the DODA-type extradiol aromatic ring-opening dioxygenase family.</text>
</comment>
<keyword evidence="8" id="KW-1185">Reference proteome</keyword>
<evidence type="ECO:0000259" key="6">
    <source>
        <dbReference type="Pfam" id="PF02900"/>
    </source>
</evidence>
<sequence length="284" mass="30790">MATQPVFFLSHGGGPWPWLDGPFREGFALLEASLRALPAMLPEPPKAVLVISGHWEEPGFAVSSAPRPGMVYDYFGFPEHTYHISYPAPGSPEVAARVVELGMAAGIPIGVDPTRGFDHGTFSMLQPIYPDAQVPVVSLAMRADYDVDAHLALGRALAPLRDEGVVVVGSGFTFHNLRLFNPEGRRPSAAFDGWLRHVLTEVSPEEREQQLQAWESAPCAREAHAREDHLIPLMVAVGAAGADPGTCIYAQDDLRGGITASSYRFSQDTTPSVHDLLRKAHHAL</sequence>
<evidence type="ECO:0000256" key="3">
    <source>
        <dbReference type="ARBA" id="ARBA00022723"/>
    </source>
</evidence>
<evidence type="ECO:0000313" key="8">
    <source>
        <dbReference type="Proteomes" id="UP000583556"/>
    </source>
</evidence>
<dbReference type="SUPFAM" id="SSF53213">
    <property type="entry name" value="LigB-like"/>
    <property type="match status" value="1"/>
</dbReference>
<proteinExistence type="inferred from homology"/>
<dbReference type="RefSeq" id="WP_169494384.1">
    <property type="nucleotide sequence ID" value="NZ_JABBGM010000008.1"/>
</dbReference>
<accession>A0A7Y0BRV8</accession>
<reference evidence="7 8" key="1">
    <citation type="submission" date="2020-04" db="EMBL/GenBank/DDBJ databases">
        <title>Novosphingobium sp. TW-4 isolated from soil.</title>
        <authorList>
            <person name="Dahal R.H."/>
            <person name="Chaudhary D.K."/>
        </authorList>
    </citation>
    <scope>NUCLEOTIDE SEQUENCE [LARGE SCALE GENOMIC DNA]</scope>
    <source>
        <strain evidence="7 8">TW-4</strain>
    </source>
</reference>
<dbReference type="InterPro" id="IPR014436">
    <property type="entry name" value="Extradiol_dOase_DODA"/>
</dbReference>
<dbReference type="PANTHER" id="PTHR30096">
    <property type="entry name" value="4,5-DOPA DIOXYGENASE EXTRADIOL-LIKE PROTEIN"/>
    <property type="match status" value="1"/>
</dbReference>
<name>A0A7Y0BRV8_9SPHN</name>
<keyword evidence="7" id="KW-0223">Dioxygenase</keyword>
<evidence type="ECO:0000256" key="4">
    <source>
        <dbReference type="ARBA" id="ARBA00022833"/>
    </source>
</evidence>
<evidence type="ECO:0000313" key="7">
    <source>
        <dbReference type="EMBL" id="NML95170.1"/>
    </source>
</evidence>
<dbReference type="EMBL" id="JABBGM010000008">
    <property type="protein sequence ID" value="NML95170.1"/>
    <property type="molecule type" value="Genomic_DNA"/>
</dbReference>
<dbReference type="InterPro" id="IPR004183">
    <property type="entry name" value="Xdiol_dOase_suB"/>
</dbReference>
<dbReference type="GO" id="GO:0008198">
    <property type="term" value="F:ferrous iron binding"/>
    <property type="evidence" value="ECO:0007669"/>
    <property type="project" value="InterPro"/>
</dbReference>
<gene>
    <name evidence="7" type="ORF">HHL27_15965</name>
</gene>
<dbReference type="GO" id="GO:0016702">
    <property type="term" value="F:oxidoreductase activity, acting on single donors with incorporation of molecular oxygen, incorporation of two atoms of oxygen"/>
    <property type="evidence" value="ECO:0007669"/>
    <property type="project" value="UniProtKB-ARBA"/>
</dbReference>